<accession>A0A1B7HG79</accession>
<dbReference type="RefSeq" id="WP_083963956.1">
    <property type="nucleotide sequence ID" value="NZ_LXEO01000070.1"/>
</dbReference>
<sequence length="110" mass="13182">MKDKFIVACQEYFVKQQGERRTQQRQEEIRKDKFIAACQEYFVNQKGVRRAQQRQIRETLPEDAITRRLRILAKIIARCERRHQPVRIPALNGAEWGQVLRTLELKRAYA</sequence>
<dbReference type="Proteomes" id="UP000078286">
    <property type="component" value="Unassembled WGS sequence"/>
</dbReference>
<organism evidence="1 2">
    <name type="scientific">Buttiauxella noackiae ATCC 51607</name>
    <dbReference type="NCBI Taxonomy" id="1354255"/>
    <lineage>
        <taxon>Bacteria</taxon>
        <taxon>Pseudomonadati</taxon>
        <taxon>Pseudomonadota</taxon>
        <taxon>Gammaproteobacteria</taxon>
        <taxon>Enterobacterales</taxon>
        <taxon>Enterobacteriaceae</taxon>
        <taxon>Buttiauxella</taxon>
    </lineage>
</organism>
<reference evidence="1 2" key="1">
    <citation type="submission" date="2016-04" db="EMBL/GenBank/DDBJ databases">
        <title>ATOL: Assembling a taxonomically balanced genome-scale reconstruction of the evolutionary history of the Enterobacteriaceae.</title>
        <authorList>
            <person name="Plunkett G.III."/>
            <person name="Neeno-Eckwall E.C."/>
            <person name="Glasner J.D."/>
            <person name="Perna N.T."/>
        </authorList>
    </citation>
    <scope>NUCLEOTIDE SEQUENCE [LARGE SCALE GENOMIC DNA]</scope>
    <source>
        <strain evidence="1 2">ATCC 51607</strain>
    </source>
</reference>
<protein>
    <submittedName>
        <fullName evidence="1">Uncharacterized protein</fullName>
    </submittedName>
</protein>
<keyword evidence="2" id="KW-1185">Reference proteome</keyword>
<dbReference type="EMBL" id="LXEO01000070">
    <property type="protein sequence ID" value="OAT14653.1"/>
    <property type="molecule type" value="Genomic_DNA"/>
</dbReference>
<evidence type="ECO:0000313" key="2">
    <source>
        <dbReference type="Proteomes" id="UP000078286"/>
    </source>
</evidence>
<dbReference type="PATRIC" id="fig|1354255.3.peg.4469"/>
<comment type="caution">
    <text evidence="1">The sequence shown here is derived from an EMBL/GenBank/DDBJ whole genome shotgun (WGS) entry which is preliminary data.</text>
</comment>
<proteinExistence type="predicted"/>
<name>A0A1B7HG79_9ENTR</name>
<gene>
    <name evidence="1" type="ORF">M979_4339</name>
</gene>
<dbReference type="AlphaFoldDB" id="A0A1B7HG79"/>
<evidence type="ECO:0000313" key="1">
    <source>
        <dbReference type="EMBL" id="OAT14653.1"/>
    </source>
</evidence>